<name>A0A812JX23_9DINO</name>
<organism evidence="2 3">
    <name type="scientific">Symbiodinium necroappetens</name>
    <dbReference type="NCBI Taxonomy" id="1628268"/>
    <lineage>
        <taxon>Eukaryota</taxon>
        <taxon>Sar</taxon>
        <taxon>Alveolata</taxon>
        <taxon>Dinophyceae</taxon>
        <taxon>Suessiales</taxon>
        <taxon>Symbiodiniaceae</taxon>
        <taxon>Symbiodinium</taxon>
    </lineage>
</organism>
<feature type="transmembrane region" description="Helical" evidence="1">
    <location>
        <begin position="224"/>
        <end position="249"/>
    </location>
</feature>
<feature type="transmembrane region" description="Helical" evidence="1">
    <location>
        <begin position="73"/>
        <end position="93"/>
    </location>
</feature>
<feature type="non-terminal residue" evidence="2">
    <location>
        <position position="274"/>
    </location>
</feature>
<evidence type="ECO:0000313" key="3">
    <source>
        <dbReference type="Proteomes" id="UP000601435"/>
    </source>
</evidence>
<reference evidence="2" key="1">
    <citation type="submission" date="2021-02" db="EMBL/GenBank/DDBJ databases">
        <authorList>
            <person name="Dougan E. K."/>
            <person name="Rhodes N."/>
            <person name="Thang M."/>
            <person name="Chan C."/>
        </authorList>
    </citation>
    <scope>NUCLEOTIDE SEQUENCE</scope>
</reference>
<gene>
    <name evidence="2" type="primary">GBP6</name>
    <name evidence="2" type="ORF">SNEC2469_LOCUS2496</name>
</gene>
<dbReference type="OrthoDB" id="417996at2759"/>
<accession>A0A812JX23</accession>
<feature type="transmembrane region" description="Helical" evidence="1">
    <location>
        <begin position="105"/>
        <end position="125"/>
    </location>
</feature>
<keyword evidence="1" id="KW-1133">Transmembrane helix</keyword>
<evidence type="ECO:0000256" key="1">
    <source>
        <dbReference type="SAM" id="Phobius"/>
    </source>
</evidence>
<dbReference type="AlphaFoldDB" id="A0A812JX23"/>
<keyword evidence="1" id="KW-0472">Membrane</keyword>
<dbReference type="Proteomes" id="UP000601435">
    <property type="component" value="Unassembled WGS sequence"/>
</dbReference>
<dbReference type="EMBL" id="CAJNJA010006816">
    <property type="protein sequence ID" value="CAE7216070.1"/>
    <property type="molecule type" value="Genomic_DNA"/>
</dbReference>
<evidence type="ECO:0000313" key="2">
    <source>
        <dbReference type="EMBL" id="CAE7216070.1"/>
    </source>
</evidence>
<proteinExistence type="predicted"/>
<sequence length="274" mass="30105">PKLCGPRKASGIYEEYLAYRDRYQEWRKGGALGAQGELTAEALEQQSVVDRGDPYRFEYWYPTASIFRMRFTLAYWISVMFLLGSIFFCLGSANKLLEAYGGRIVQVWPNLLGGVAYTVGCYLSYVQLINMPTRKAESLRLLCADWNKVSERVDVPSTIGTVAFLAGAILFQIACVADFADVPTHADLWIGLPNFIGSLLFTVGGVCEILLNRTGGDSNAGDDIAWLASWFTLVGSVCFVASAGSALYVPWHQPSAEAPKTPNLDGANSWILRA</sequence>
<feature type="transmembrane region" description="Helical" evidence="1">
    <location>
        <begin position="158"/>
        <end position="180"/>
    </location>
</feature>
<comment type="caution">
    <text evidence="2">The sequence shown here is derived from an EMBL/GenBank/DDBJ whole genome shotgun (WGS) entry which is preliminary data.</text>
</comment>
<keyword evidence="3" id="KW-1185">Reference proteome</keyword>
<keyword evidence="1" id="KW-0812">Transmembrane</keyword>
<feature type="transmembrane region" description="Helical" evidence="1">
    <location>
        <begin position="192"/>
        <end position="212"/>
    </location>
</feature>
<protein>
    <submittedName>
        <fullName evidence="2">GBP6 protein</fullName>
    </submittedName>
</protein>